<dbReference type="GO" id="GO:0005634">
    <property type="term" value="C:nucleus"/>
    <property type="evidence" value="ECO:0007669"/>
    <property type="project" value="TreeGrafter"/>
</dbReference>
<evidence type="ECO:0000256" key="3">
    <source>
        <dbReference type="ARBA" id="ARBA00023186"/>
    </source>
</evidence>
<dbReference type="GO" id="GO:0051010">
    <property type="term" value="F:microtubule plus-end binding"/>
    <property type="evidence" value="ECO:0007669"/>
    <property type="project" value="TreeGrafter"/>
</dbReference>
<dbReference type="PANTHER" id="PTHR18916">
    <property type="entry name" value="DYNACTIN 1-RELATED MICROTUBULE-BINDING"/>
    <property type="match status" value="1"/>
</dbReference>
<accession>A0AAD6NJV5</accession>
<dbReference type="PROSITE" id="PS50245">
    <property type="entry name" value="CAP_GLY_2"/>
    <property type="match status" value="1"/>
</dbReference>
<dbReference type="SUPFAM" id="SSF74924">
    <property type="entry name" value="Cap-Gly domain"/>
    <property type="match status" value="1"/>
</dbReference>
<evidence type="ECO:0000259" key="5">
    <source>
        <dbReference type="PROSITE" id="PS50245"/>
    </source>
</evidence>
<dbReference type="GO" id="GO:0005938">
    <property type="term" value="C:cell cortex"/>
    <property type="evidence" value="ECO:0007669"/>
    <property type="project" value="TreeGrafter"/>
</dbReference>
<keyword evidence="7" id="KW-1185">Reference proteome</keyword>
<evidence type="ECO:0000256" key="2">
    <source>
        <dbReference type="ARBA" id="ARBA00022490"/>
    </source>
</evidence>
<reference evidence="6" key="1">
    <citation type="submission" date="2023-01" db="EMBL/GenBank/DDBJ databases">
        <title>The chitinases involved in constricting ring structure development in the nematode-trapping fungus Drechslerella dactyloides.</title>
        <authorList>
            <person name="Wang R."/>
            <person name="Zhang L."/>
            <person name="Tang P."/>
            <person name="Li S."/>
            <person name="Liang L."/>
        </authorList>
    </citation>
    <scope>NUCLEOTIDE SEQUENCE</scope>
    <source>
        <strain evidence="6">YMF1.00031</strain>
    </source>
</reference>
<keyword evidence="3" id="KW-0143">Chaperone</keyword>
<dbReference type="SUPFAM" id="SSF54236">
    <property type="entry name" value="Ubiquitin-like"/>
    <property type="match status" value="1"/>
</dbReference>
<proteinExistence type="inferred from homology"/>
<dbReference type="InterPro" id="IPR000626">
    <property type="entry name" value="Ubiquitin-like_dom"/>
</dbReference>
<name>A0AAD6NJV5_DREDA</name>
<dbReference type="InterPro" id="IPR000938">
    <property type="entry name" value="CAP-Gly_domain"/>
</dbReference>
<comment type="caution">
    <text evidence="6">The sequence shown here is derived from an EMBL/GenBank/DDBJ whole genome shotgun (WGS) entry which is preliminary data.</text>
</comment>
<dbReference type="Proteomes" id="UP001221413">
    <property type="component" value="Unassembled WGS sequence"/>
</dbReference>
<comment type="similarity">
    <text evidence="4">Belongs to the TBCB family.</text>
</comment>
<protein>
    <submittedName>
        <fullName evidence="6">Cell polarity protein alp11</fullName>
    </submittedName>
</protein>
<dbReference type="EMBL" id="JAQGDS010000003">
    <property type="protein sequence ID" value="KAJ6262136.1"/>
    <property type="molecule type" value="Genomic_DNA"/>
</dbReference>
<dbReference type="PANTHER" id="PTHR18916:SF85">
    <property type="entry name" value="TUBULIN-FOLDING COFACTOR B"/>
    <property type="match status" value="1"/>
</dbReference>
<dbReference type="Pfam" id="PF14560">
    <property type="entry name" value="Ubiquitin_2"/>
    <property type="match status" value="1"/>
</dbReference>
<dbReference type="SMART" id="SM01052">
    <property type="entry name" value="CAP_GLY"/>
    <property type="match status" value="1"/>
</dbReference>
<evidence type="ECO:0000313" key="6">
    <source>
        <dbReference type="EMBL" id="KAJ6262136.1"/>
    </source>
</evidence>
<dbReference type="GO" id="GO:0035371">
    <property type="term" value="C:microtubule plus-end"/>
    <property type="evidence" value="ECO:0007669"/>
    <property type="project" value="TreeGrafter"/>
</dbReference>
<dbReference type="InterPro" id="IPR029071">
    <property type="entry name" value="Ubiquitin-like_domsf"/>
</dbReference>
<dbReference type="Pfam" id="PF01302">
    <property type="entry name" value="CAP_GLY"/>
    <property type="match status" value="1"/>
</dbReference>
<dbReference type="AlphaFoldDB" id="A0AAD6NJV5"/>
<keyword evidence="2" id="KW-0963">Cytoplasm</keyword>
<dbReference type="Gene3D" id="3.10.20.90">
    <property type="entry name" value="Phosphatidylinositol 3-kinase Catalytic Subunit, Chain A, domain 1"/>
    <property type="match status" value="1"/>
</dbReference>
<sequence length="248" mass="27704">MLGTLPRDIIVLLHSENAVTERRVTQSWTIADLKLKLEPVTGIPPSAQRLSYQLPDSNSPVTLERLNENAVQVSELQWQMYTKLTVDDTRPPGLRENYSDTSQVEKYEMPTEEYAKLSNSVLAWKKRNQLGRFDPKKADATAAVQAGTTTEVEARNIRVGARCIVGDDSTERRGQVAYVGQVDKIPQGGTWVGVRLDEPTGKNDGSIEDVKFFDAEKSHGIFVRPSRVTVGDYPPISFVETEDLLEEI</sequence>
<comment type="subcellular location">
    <subcellularLocation>
        <location evidence="1">Cytoplasm</location>
    </subcellularLocation>
</comment>
<gene>
    <name evidence="6" type="ORF">Dda_2941</name>
</gene>
<dbReference type="Gene3D" id="2.30.30.190">
    <property type="entry name" value="CAP Gly-rich-like domain"/>
    <property type="match status" value="1"/>
</dbReference>
<dbReference type="GO" id="GO:0031122">
    <property type="term" value="P:cytoplasmic microtubule organization"/>
    <property type="evidence" value="ECO:0007669"/>
    <property type="project" value="TreeGrafter"/>
</dbReference>
<dbReference type="InterPro" id="IPR036859">
    <property type="entry name" value="CAP-Gly_dom_sf"/>
</dbReference>
<evidence type="ECO:0000256" key="4">
    <source>
        <dbReference type="ARBA" id="ARBA00025779"/>
    </source>
</evidence>
<organism evidence="6 7">
    <name type="scientific">Drechslerella dactyloides</name>
    <name type="common">Nematode-trapping fungus</name>
    <name type="synonym">Arthrobotrys dactyloides</name>
    <dbReference type="NCBI Taxonomy" id="74499"/>
    <lineage>
        <taxon>Eukaryota</taxon>
        <taxon>Fungi</taxon>
        <taxon>Dikarya</taxon>
        <taxon>Ascomycota</taxon>
        <taxon>Pezizomycotina</taxon>
        <taxon>Orbiliomycetes</taxon>
        <taxon>Orbiliales</taxon>
        <taxon>Orbiliaceae</taxon>
        <taxon>Drechslerella</taxon>
    </lineage>
</organism>
<evidence type="ECO:0000256" key="1">
    <source>
        <dbReference type="ARBA" id="ARBA00004496"/>
    </source>
</evidence>
<evidence type="ECO:0000313" key="7">
    <source>
        <dbReference type="Proteomes" id="UP001221413"/>
    </source>
</evidence>
<feature type="domain" description="CAP-Gly" evidence="5">
    <location>
        <begin position="189"/>
        <end position="224"/>
    </location>
</feature>